<dbReference type="GO" id="GO:0003700">
    <property type="term" value="F:DNA-binding transcription factor activity"/>
    <property type="evidence" value="ECO:0007669"/>
    <property type="project" value="InterPro"/>
</dbReference>
<keyword evidence="3" id="KW-0804">Transcription</keyword>
<dbReference type="EMBL" id="SDMQ01000006">
    <property type="protein sequence ID" value="TBT85061.1"/>
    <property type="molecule type" value="Genomic_DNA"/>
</dbReference>
<dbReference type="PROSITE" id="PS01124">
    <property type="entry name" value="HTH_ARAC_FAMILY_2"/>
    <property type="match status" value="1"/>
</dbReference>
<dbReference type="InterPro" id="IPR035418">
    <property type="entry name" value="AraC-bd_2"/>
</dbReference>
<comment type="caution">
    <text evidence="5">The sequence shown here is derived from an EMBL/GenBank/DDBJ whole genome shotgun (WGS) entry which is preliminary data.</text>
</comment>
<evidence type="ECO:0000256" key="3">
    <source>
        <dbReference type="ARBA" id="ARBA00023163"/>
    </source>
</evidence>
<keyword evidence="2" id="KW-0238">DNA-binding</keyword>
<dbReference type="GO" id="GO:0043565">
    <property type="term" value="F:sequence-specific DNA binding"/>
    <property type="evidence" value="ECO:0007669"/>
    <property type="project" value="InterPro"/>
</dbReference>
<feature type="domain" description="HTH araC/xylS-type" evidence="4">
    <location>
        <begin position="216"/>
        <end position="317"/>
    </location>
</feature>
<evidence type="ECO:0000313" key="6">
    <source>
        <dbReference type="Proteomes" id="UP000292373"/>
    </source>
</evidence>
<organism evidence="5 6">
    <name type="scientific">Propioniciclava sinopodophylli</name>
    <dbReference type="NCBI Taxonomy" id="1837344"/>
    <lineage>
        <taxon>Bacteria</taxon>
        <taxon>Bacillati</taxon>
        <taxon>Actinomycetota</taxon>
        <taxon>Actinomycetes</taxon>
        <taxon>Propionibacteriales</taxon>
        <taxon>Propionibacteriaceae</taxon>
        <taxon>Propioniciclava</taxon>
    </lineage>
</organism>
<dbReference type="Pfam" id="PF14525">
    <property type="entry name" value="AraC_binding_2"/>
    <property type="match status" value="1"/>
</dbReference>
<dbReference type="InterPro" id="IPR009057">
    <property type="entry name" value="Homeodomain-like_sf"/>
</dbReference>
<dbReference type="PRINTS" id="PR00032">
    <property type="entry name" value="HTHARAC"/>
</dbReference>
<dbReference type="SMART" id="SM00342">
    <property type="entry name" value="HTH_ARAC"/>
    <property type="match status" value="1"/>
</dbReference>
<reference evidence="5 6" key="1">
    <citation type="submission" date="2019-01" db="EMBL/GenBank/DDBJ databases">
        <title>Lactibacter flavus gen. nov., sp. nov., a novel bacterium of the family Propionibacteriaceae isolated from raw milk and dairy products.</title>
        <authorList>
            <person name="Huptas C."/>
            <person name="Wenning M."/>
            <person name="Breitenwieser F."/>
            <person name="Doll E."/>
            <person name="Von Neubeck M."/>
            <person name="Busse H.-J."/>
            <person name="Scherer S."/>
        </authorList>
    </citation>
    <scope>NUCLEOTIDE SEQUENCE [LARGE SCALE GENOMIC DNA]</scope>
    <source>
        <strain evidence="5 6">KCTC 33808</strain>
    </source>
</reference>
<dbReference type="Gene3D" id="1.10.10.60">
    <property type="entry name" value="Homeodomain-like"/>
    <property type="match status" value="1"/>
</dbReference>
<keyword evidence="6" id="KW-1185">Reference proteome</keyword>
<dbReference type="Proteomes" id="UP000292373">
    <property type="component" value="Unassembled WGS sequence"/>
</dbReference>
<gene>
    <name evidence="5" type="ORF">ET989_07820</name>
</gene>
<dbReference type="InterPro" id="IPR050204">
    <property type="entry name" value="AraC_XylS_family_regulators"/>
</dbReference>
<dbReference type="PANTHER" id="PTHR46796:SF6">
    <property type="entry name" value="ARAC SUBFAMILY"/>
    <property type="match status" value="1"/>
</dbReference>
<dbReference type="AlphaFoldDB" id="A0A4Q9KDW2"/>
<dbReference type="SUPFAM" id="SSF46689">
    <property type="entry name" value="Homeodomain-like"/>
    <property type="match status" value="1"/>
</dbReference>
<dbReference type="OrthoDB" id="186135at2"/>
<proteinExistence type="predicted"/>
<dbReference type="RefSeq" id="WP_131167974.1">
    <property type="nucleotide sequence ID" value="NZ_SDMQ01000006.1"/>
</dbReference>
<evidence type="ECO:0000256" key="1">
    <source>
        <dbReference type="ARBA" id="ARBA00023015"/>
    </source>
</evidence>
<evidence type="ECO:0000313" key="5">
    <source>
        <dbReference type="EMBL" id="TBT85061.1"/>
    </source>
</evidence>
<dbReference type="InterPro" id="IPR018060">
    <property type="entry name" value="HTH_AraC"/>
</dbReference>
<dbReference type="PANTHER" id="PTHR46796">
    <property type="entry name" value="HTH-TYPE TRANSCRIPTIONAL ACTIVATOR RHAS-RELATED"/>
    <property type="match status" value="1"/>
</dbReference>
<sequence>MPHTGDQRTWSTAGHRPELQLAVWGQIVADAFVPVTVSPQDPYEEGFASEVGGRRIGDVHLMGLNSQRQVVERTPSHIAAHPGDLYFLNAPVHGSGSAQQFGRVASAGSDSFVVVDSDQPFRLEFGATFSQLTLVIPKPLLDPLLVVPGVGVGVGIKADAGAGALVTALLRGLAEHSDELTPRQARAATDHLLGLVAMALAGAAAPVLDARALLLQQAIDEAERSLGDPDLTAHTLAARLCISTSYLTKLFAARGLSFGRWLLGRRLDRAWAELAPGASDGRTITDVAFACGFRDSAHFARTFRARFGTTPSGRRTMGA</sequence>
<dbReference type="InterPro" id="IPR020449">
    <property type="entry name" value="Tscrpt_reg_AraC-type_HTH"/>
</dbReference>
<name>A0A4Q9KDW2_9ACTN</name>
<dbReference type="Pfam" id="PF12833">
    <property type="entry name" value="HTH_18"/>
    <property type="match status" value="1"/>
</dbReference>
<evidence type="ECO:0000256" key="2">
    <source>
        <dbReference type="ARBA" id="ARBA00023125"/>
    </source>
</evidence>
<protein>
    <submittedName>
        <fullName evidence="5">Helix-turn-helix domain-containing protein</fullName>
    </submittedName>
</protein>
<keyword evidence="1" id="KW-0805">Transcription regulation</keyword>
<evidence type="ECO:0000259" key="4">
    <source>
        <dbReference type="PROSITE" id="PS01124"/>
    </source>
</evidence>
<accession>A0A4Q9KDW2</accession>